<name>A0A6I6AEH2_9PLAN</name>
<organism evidence="8 9">
    <name type="scientific">Gimesia benthica</name>
    <dbReference type="NCBI Taxonomy" id="2608982"/>
    <lineage>
        <taxon>Bacteria</taxon>
        <taxon>Pseudomonadati</taxon>
        <taxon>Planctomycetota</taxon>
        <taxon>Planctomycetia</taxon>
        <taxon>Planctomycetales</taxon>
        <taxon>Planctomycetaceae</taxon>
        <taxon>Gimesia</taxon>
    </lineage>
</organism>
<accession>A0A6I6AEH2</accession>
<dbReference type="GO" id="GO:0006542">
    <property type="term" value="P:glutamine biosynthetic process"/>
    <property type="evidence" value="ECO:0007669"/>
    <property type="project" value="InterPro"/>
</dbReference>
<dbReference type="NCBIfam" id="TIGR03105">
    <property type="entry name" value="gln_synth_III"/>
    <property type="match status" value="1"/>
</dbReference>
<evidence type="ECO:0000259" key="6">
    <source>
        <dbReference type="PROSITE" id="PS51986"/>
    </source>
</evidence>
<dbReference type="EMBL" id="CP043930">
    <property type="protein sequence ID" value="QGQ24843.1"/>
    <property type="molecule type" value="Genomic_DNA"/>
</dbReference>
<keyword evidence="1 8" id="KW-0436">Ligase</keyword>
<reference evidence="8 9" key="1">
    <citation type="submission" date="2019-09" db="EMBL/GenBank/DDBJ databases">
        <title>Gimesia benthica sp. nov., a novel bacterium isolated from deep-sea water of the Northwest Indian Ocean.</title>
        <authorList>
            <person name="Dai X."/>
        </authorList>
    </citation>
    <scope>NUCLEOTIDE SEQUENCE [LARGE SCALE GENOMIC DNA]</scope>
    <source>
        <strain evidence="8 9">E7</strain>
    </source>
</reference>
<dbReference type="Gene3D" id="3.30.590.10">
    <property type="entry name" value="Glutamine synthetase/guanido kinase, catalytic domain"/>
    <property type="match status" value="1"/>
</dbReference>
<dbReference type="Proteomes" id="UP000427281">
    <property type="component" value="Chromosome"/>
</dbReference>
<keyword evidence="2" id="KW-0547">Nucleotide-binding</keyword>
<dbReference type="InterPro" id="IPR014746">
    <property type="entry name" value="Gln_synth/guanido_kin_cat_dom"/>
</dbReference>
<dbReference type="Gene3D" id="3.10.20.70">
    <property type="entry name" value="Glutamine synthetase, N-terminal domain"/>
    <property type="match status" value="1"/>
</dbReference>
<dbReference type="SMART" id="SM01230">
    <property type="entry name" value="Gln-synt_C"/>
    <property type="match status" value="1"/>
</dbReference>
<sequence length="453" mass="50125">MMSDREAIRSRMNTAGIEFLLAQFVDIHGSAKVKMVPYSGFDDMIDSGAGFAGAAVWGVGQGPSSHDMLARIDLATYTPLPWKENTARFAADLFVDGESYPFCPRTNLKRVLAEAKQKGYVFNVGMEPEHFLVTKNADGSLSPWNPDGVDSLAKPCYDFRSMAPAMDYLQELTTALNELGWGVYQTDHEDGNGQYEINFDYQDALTTADRITFFKMATSQIAKKYGAIATHMPKPFADRTGSGLHVHFHLADAETGACLFDDAADKRRLGCSELAYHFIGGVLKHAPALCAVTSPTVNCYKRLQLGSGLYSSRSGYTWTPAFVSYGDNNRTQMIRTAGPGHFEDRTVSAGCNPYLALAAYLAAGLDGIENQIDPGEPNLGNLYEKTPAEILEQGIRILPQSLWEAIQELRQDTVIQGALGVIADEFIELKTQEWETYDRQVTQWEIDEYLTFF</sequence>
<evidence type="ECO:0000313" key="9">
    <source>
        <dbReference type="Proteomes" id="UP000427281"/>
    </source>
</evidence>
<keyword evidence="3" id="KW-0067">ATP-binding</keyword>
<dbReference type="SUPFAM" id="SSF54368">
    <property type="entry name" value="Glutamine synthetase, N-terminal domain"/>
    <property type="match status" value="1"/>
</dbReference>
<evidence type="ECO:0000256" key="3">
    <source>
        <dbReference type="ARBA" id="ARBA00022840"/>
    </source>
</evidence>
<dbReference type="SUPFAM" id="SSF55931">
    <property type="entry name" value="Glutamine synthetase/guanido kinase"/>
    <property type="match status" value="1"/>
</dbReference>
<evidence type="ECO:0000313" key="8">
    <source>
        <dbReference type="EMBL" id="QGQ24843.1"/>
    </source>
</evidence>
<dbReference type="PROSITE" id="PS51987">
    <property type="entry name" value="GS_CATALYTIC"/>
    <property type="match status" value="1"/>
</dbReference>
<feature type="domain" description="GS catalytic" evidence="7">
    <location>
        <begin position="104"/>
        <end position="453"/>
    </location>
</feature>
<dbReference type="EC" id="6.3.1.2" evidence="8"/>
<protein>
    <submittedName>
        <fullName evidence="8">Type III glutamate--ammonia ligase</fullName>
        <ecNumber evidence="8">6.3.1.2</ecNumber>
    </submittedName>
</protein>
<dbReference type="InterPro" id="IPR008147">
    <property type="entry name" value="Gln_synt_N"/>
</dbReference>
<gene>
    <name evidence="8" type="primary">glnT</name>
    <name evidence="8" type="ORF">F1728_20070</name>
</gene>
<dbReference type="GO" id="GO:0005524">
    <property type="term" value="F:ATP binding"/>
    <property type="evidence" value="ECO:0007669"/>
    <property type="project" value="UniProtKB-KW"/>
</dbReference>
<proteinExistence type="inferred from homology"/>
<dbReference type="InterPro" id="IPR017536">
    <property type="entry name" value="Glutamine_synthetase_typeIII"/>
</dbReference>
<evidence type="ECO:0000259" key="7">
    <source>
        <dbReference type="PROSITE" id="PS51987"/>
    </source>
</evidence>
<evidence type="ECO:0000256" key="1">
    <source>
        <dbReference type="ARBA" id="ARBA00022598"/>
    </source>
</evidence>
<evidence type="ECO:0000256" key="4">
    <source>
        <dbReference type="PROSITE-ProRule" id="PRU01330"/>
    </source>
</evidence>
<evidence type="ECO:0000256" key="5">
    <source>
        <dbReference type="RuleBase" id="RU000384"/>
    </source>
</evidence>
<dbReference type="PANTHER" id="PTHR43785">
    <property type="entry name" value="GAMMA-GLUTAMYLPUTRESCINE SYNTHETASE"/>
    <property type="match status" value="1"/>
</dbReference>
<dbReference type="InterPro" id="IPR008146">
    <property type="entry name" value="Gln_synth_cat_dom"/>
</dbReference>
<evidence type="ECO:0000256" key="2">
    <source>
        <dbReference type="ARBA" id="ARBA00022741"/>
    </source>
</evidence>
<comment type="similarity">
    <text evidence="4 5">Belongs to the glutamine synthetase family.</text>
</comment>
<feature type="domain" description="GS beta-grasp" evidence="6">
    <location>
        <begin position="15"/>
        <end position="98"/>
    </location>
</feature>
<dbReference type="PROSITE" id="PS51986">
    <property type="entry name" value="GS_BETA_GRASP"/>
    <property type="match status" value="1"/>
</dbReference>
<dbReference type="InterPro" id="IPR036651">
    <property type="entry name" value="Gln_synt_N_sf"/>
</dbReference>
<dbReference type="PANTHER" id="PTHR43785:SF12">
    <property type="entry name" value="TYPE-1 GLUTAMINE SYNTHETASE 2"/>
    <property type="match status" value="1"/>
</dbReference>
<keyword evidence="9" id="KW-1185">Reference proteome</keyword>
<dbReference type="KEGG" id="gim:F1728_20070"/>
<dbReference type="RefSeq" id="WP_155365582.1">
    <property type="nucleotide sequence ID" value="NZ_CP043930.1"/>
</dbReference>
<dbReference type="Pfam" id="PF00120">
    <property type="entry name" value="Gln-synt_C"/>
    <property type="match status" value="1"/>
</dbReference>
<dbReference type="AlphaFoldDB" id="A0A6I6AEH2"/>
<dbReference type="GO" id="GO:0004356">
    <property type="term" value="F:glutamine synthetase activity"/>
    <property type="evidence" value="ECO:0007669"/>
    <property type="project" value="UniProtKB-EC"/>
</dbReference>